<evidence type="ECO:0000313" key="2">
    <source>
        <dbReference type="Proteomes" id="UP000607653"/>
    </source>
</evidence>
<dbReference type="Proteomes" id="UP000607653">
    <property type="component" value="Unassembled WGS sequence"/>
</dbReference>
<evidence type="ECO:0000313" key="1">
    <source>
        <dbReference type="EMBL" id="DAD38362.1"/>
    </source>
</evidence>
<dbReference type="AlphaFoldDB" id="A0A822Z063"/>
<comment type="caution">
    <text evidence="1">The sequence shown here is derived from an EMBL/GenBank/DDBJ whole genome shotgun (WGS) entry which is preliminary data.</text>
</comment>
<organism evidence="1 2">
    <name type="scientific">Nelumbo nucifera</name>
    <name type="common">Sacred lotus</name>
    <dbReference type="NCBI Taxonomy" id="4432"/>
    <lineage>
        <taxon>Eukaryota</taxon>
        <taxon>Viridiplantae</taxon>
        <taxon>Streptophyta</taxon>
        <taxon>Embryophyta</taxon>
        <taxon>Tracheophyta</taxon>
        <taxon>Spermatophyta</taxon>
        <taxon>Magnoliopsida</taxon>
        <taxon>Proteales</taxon>
        <taxon>Nelumbonaceae</taxon>
        <taxon>Nelumbo</taxon>
    </lineage>
</organism>
<dbReference type="EMBL" id="DUZY01000004">
    <property type="protein sequence ID" value="DAD38362.1"/>
    <property type="molecule type" value="Genomic_DNA"/>
</dbReference>
<accession>A0A822Z063</accession>
<sequence>MGFWQRVQQLIIPCIGRSPQLQFPFLDSIVNFFGNSTAVSQTIALETAAVVQMTIDGVKRSAQQQVNRALKDHTRYYNNYKIYLLILMKKRPIQPNKSSS</sequence>
<reference evidence="1 2" key="1">
    <citation type="journal article" date="2020" name="Mol. Biol. Evol.">
        <title>Distinct Expression and Methylation Patterns for Genes with Different Fates following a Single Whole-Genome Duplication in Flowering Plants.</title>
        <authorList>
            <person name="Shi T."/>
            <person name="Rahmani R.S."/>
            <person name="Gugger P.F."/>
            <person name="Wang M."/>
            <person name="Li H."/>
            <person name="Zhang Y."/>
            <person name="Li Z."/>
            <person name="Wang Q."/>
            <person name="Van de Peer Y."/>
            <person name="Marchal K."/>
            <person name="Chen J."/>
        </authorList>
    </citation>
    <scope>NUCLEOTIDE SEQUENCE [LARGE SCALE GENOMIC DNA]</scope>
    <source>
        <tissue evidence="1">Leaf</tissue>
    </source>
</reference>
<proteinExistence type="predicted"/>
<name>A0A822Z063_NELNU</name>
<protein>
    <submittedName>
        <fullName evidence="1">Uncharacterized protein</fullName>
    </submittedName>
</protein>
<gene>
    <name evidence="1" type="ORF">HUJ06_009003</name>
</gene>
<keyword evidence="2" id="KW-1185">Reference proteome</keyword>